<dbReference type="InterPro" id="IPR011650">
    <property type="entry name" value="Peptidase_M20_dimer"/>
</dbReference>
<evidence type="ECO:0000256" key="6">
    <source>
        <dbReference type="ARBA" id="ARBA00023211"/>
    </source>
</evidence>
<keyword evidence="4 7" id="KW-0479">Metal-binding</keyword>
<dbReference type="NCBIfam" id="TIGR01879">
    <property type="entry name" value="hydantase"/>
    <property type="match status" value="1"/>
</dbReference>
<feature type="domain" description="Peptidase M20 dimerisation" evidence="8">
    <location>
        <begin position="212"/>
        <end position="309"/>
    </location>
</feature>
<dbReference type="EMBL" id="FNFY01000046">
    <property type="protein sequence ID" value="SDL34476.1"/>
    <property type="molecule type" value="Genomic_DNA"/>
</dbReference>
<evidence type="ECO:0000256" key="2">
    <source>
        <dbReference type="ARBA" id="ARBA00006153"/>
    </source>
</evidence>
<organism evidence="9 10">
    <name type="scientific">Lacicoccus qingdaonensis</name>
    <dbReference type="NCBI Taxonomy" id="576118"/>
    <lineage>
        <taxon>Bacteria</taxon>
        <taxon>Bacillati</taxon>
        <taxon>Bacillota</taxon>
        <taxon>Bacilli</taxon>
        <taxon>Bacillales</taxon>
        <taxon>Salinicoccaceae</taxon>
        <taxon>Lacicoccus</taxon>
    </lineage>
</organism>
<reference evidence="10" key="1">
    <citation type="submission" date="2016-10" db="EMBL/GenBank/DDBJ databases">
        <authorList>
            <person name="Varghese N."/>
            <person name="Submissions S."/>
        </authorList>
    </citation>
    <scope>NUCLEOTIDE SEQUENCE [LARGE SCALE GENOMIC DNA]</scope>
    <source>
        <strain evidence="10">CGMCC 1.8895</strain>
    </source>
</reference>
<comment type="cofactor">
    <cofactor evidence="1">
        <name>Mn(2+)</name>
        <dbReference type="ChEBI" id="CHEBI:29035"/>
    </cofactor>
</comment>
<evidence type="ECO:0000313" key="10">
    <source>
        <dbReference type="Proteomes" id="UP000199008"/>
    </source>
</evidence>
<evidence type="ECO:0000256" key="1">
    <source>
        <dbReference type="ARBA" id="ARBA00001936"/>
    </source>
</evidence>
<keyword evidence="10" id="KW-1185">Reference proteome</keyword>
<dbReference type="InterPro" id="IPR010158">
    <property type="entry name" value="Amidase_Cbmase"/>
</dbReference>
<dbReference type="PANTHER" id="PTHR32494">
    <property type="entry name" value="ALLANTOATE DEIMINASE-RELATED"/>
    <property type="match status" value="1"/>
</dbReference>
<comment type="cofactor">
    <cofactor evidence="7">
        <name>Zn(2+)</name>
        <dbReference type="ChEBI" id="CHEBI:29105"/>
    </cofactor>
    <text evidence="7">Binds 2 Zn(2+) ions per subunit.</text>
</comment>
<dbReference type="InterPro" id="IPR002933">
    <property type="entry name" value="Peptidase_M20"/>
</dbReference>
<protein>
    <submittedName>
        <fullName evidence="9">Allantoate deiminase/N-carbamoyl-L-amino-acid hydrolase</fullName>
    </submittedName>
</protein>
<dbReference type="Pfam" id="PF07687">
    <property type="entry name" value="M20_dimer"/>
    <property type="match status" value="1"/>
</dbReference>
<evidence type="ECO:0000259" key="8">
    <source>
        <dbReference type="Pfam" id="PF07687"/>
    </source>
</evidence>
<dbReference type="GO" id="GO:0046872">
    <property type="term" value="F:metal ion binding"/>
    <property type="evidence" value="ECO:0007669"/>
    <property type="project" value="UniProtKB-KW"/>
</dbReference>
<name>A0A1G9JB93_9BACL</name>
<sequence>MISKDRLQKRIELLAQIGKTEIGGVSRIALTKEYKEGLDLVTNWMEEAGMTVRLDEAGNLIGRKEGTNPELKAIALGSHIDSVDNGGKYDGVIGVLGGIEVVQHLKEESITNKRSLEVIAFCEEEGSRFQSGGVFGSRAMVGNLLKKDLEVTDDKGNSRYEVLKDFGLDPDNISNAIRNKEEFDLYLEMHIEQGPILIREDIPVGIVTGITGLSLTEVTFHGEANHVGGTPMDLRYDALLGASETALAVEEIVNEYGGNAVGTAATMEVIPSQVNIIPGRVSTVIDIRDTDYERREAILKKLEAKVKEISTRRNLGYQLKSKLKANPALSAQHILDTMKKKSKELGISTFEMPSGGGHDAQLMAEITDMAMVFVRSENGSHNPDEYAKPEDIKSGTDLLMETALYYVNR</sequence>
<dbReference type="Gene3D" id="3.40.630.10">
    <property type="entry name" value="Zn peptidases"/>
    <property type="match status" value="1"/>
</dbReference>
<dbReference type="STRING" id="576118.SAMN05216216_1466"/>
<keyword evidence="7" id="KW-0862">Zinc</keyword>
<dbReference type="Proteomes" id="UP000199008">
    <property type="component" value="Unassembled WGS sequence"/>
</dbReference>
<proteinExistence type="inferred from homology"/>
<feature type="binding site" evidence="7">
    <location>
        <position position="381"/>
    </location>
    <ligand>
        <name>Zn(2+)</name>
        <dbReference type="ChEBI" id="CHEBI:29105"/>
        <label>2</label>
    </ligand>
</feature>
<keyword evidence="6" id="KW-0464">Manganese</keyword>
<accession>A0A1G9JB93</accession>
<dbReference type="OrthoDB" id="9808195at2"/>
<feature type="binding site" evidence="7">
    <location>
        <position position="125"/>
    </location>
    <ligand>
        <name>Zn(2+)</name>
        <dbReference type="ChEBI" id="CHEBI:29105"/>
        <label>2</label>
    </ligand>
</feature>
<evidence type="ECO:0000256" key="7">
    <source>
        <dbReference type="PIRSR" id="PIRSR001235-1"/>
    </source>
</evidence>
<dbReference type="SUPFAM" id="SSF55031">
    <property type="entry name" value="Bacterial exopeptidase dimerisation domain"/>
    <property type="match status" value="1"/>
</dbReference>
<feature type="binding site" evidence="7">
    <location>
        <position position="190"/>
    </location>
    <ligand>
        <name>Zn(2+)</name>
        <dbReference type="ChEBI" id="CHEBI:29105"/>
        <label>1</label>
    </ligand>
</feature>
<gene>
    <name evidence="9" type="ORF">SAMN05216216_1466</name>
</gene>
<feature type="binding site" evidence="7">
    <location>
        <position position="90"/>
    </location>
    <ligand>
        <name>Zn(2+)</name>
        <dbReference type="ChEBI" id="CHEBI:29105"/>
        <label>1</label>
    </ligand>
</feature>
<dbReference type="CDD" id="cd03884">
    <property type="entry name" value="M20_bAS"/>
    <property type="match status" value="1"/>
</dbReference>
<dbReference type="NCBIfam" id="NF006771">
    <property type="entry name" value="PRK09290.1-5"/>
    <property type="match status" value="1"/>
</dbReference>
<dbReference type="RefSeq" id="WP_092988301.1">
    <property type="nucleotide sequence ID" value="NZ_FNFY01000046.1"/>
</dbReference>
<dbReference type="GO" id="GO:0016813">
    <property type="term" value="F:hydrolase activity, acting on carbon-nitrogen (but not peptide) bonds, in linear amidines"/>
    <property type="evidence" value="ECO:0007669"/>
    <property type="project" value="InterPro"/>
</dbReference>
<dbReference type="PIRSF" id="PIRSF001235">
    <property type="entry name" value="Amidase_carbamoylase"/>
    <property type="match status" value="1"/>
</dbReference>
<dbReference type="InterPro" id="IPR036264">
    <property type="entry name" value="Bact_exopeptidase_dim_dom"/>
</dbReference>
<feature type="binding site" evidence="7">
    <location>
        <position position="79"/>
    </location>
    <ligand>
        <name>Zn(2+)</name>
        <dbReference type="ChEBI" id="CHEBI:29105"/>
        <label>1</label>
    </ligand>
</feature>
<dbReference type="SUPFAM" id="SSF53187">
    <property type="entry name" value="Zn-dependent exopeptidases"/>
    <property type="match status" value="1"/>
</dbReference>
<evidence type="ECO:0000256" key="3">
    <source>
        <dbReference type="ARBA" id="ARBA00011738"/>
    </source>
</evidence>
<keyword evidence="5 9" id="KW-0378">Hydrolase</keyword>
<evidence type="ECO:0000313" key="9">
    <source>
        <dbReference type="EMBL" id="SDL34476.1"/>
    </source>
</evidence>
<feature type="binding site" evidence="7">
    <location>
        <position position="90"/>
    </location>
    <ligand>
        <name>Zn(2+)</name>
        <dbReference type="ChEBI" id="CHEBI:29105"/>
        <label>2</label>
    </ligand>
</feature>
<dbReference type="Pfam" id="PF01546">
    <property type="entry name" value="Peptidase_M20"/>
    <property type="match status" value="1"/>
</dbReference>
<dbReference type="PANTHER" id="PTHR32494:SF19">
    <property type="entry name" value="ALLANTOATE DEIMINASE-RELATED"/>
    <property type="match status" value="1"/>
</dbReference>
<evidence type="ECO:0000256" key="5">
    <source>
        <dbReference type="ARBA" id="ARBA00022801"/>
    </source>
</evidence>
<comment type="similarity">
    <text evidence="2">Belongs to the peptidase M20 family.</text>
</comment>
<comment type="subunit">
    <text evidence="3">Homodimer.</text>
</comment>
<evidence type="ECO:0000256" key="4">
    <source>
        <dbReference type="ARBA" id="ARBA00022723"/>
    </source>
</evidence>
<dbReference type="AlphaFoldDB" id="A0A1G9JB93"/>
<dbReference type="Gene3D" id="3.30.70.360">
    <property type="match status" value="1"/>
</dbReference>